<dbReference type="GO" id="GO:0015074">
    <property type="term" value="P:DNA integration"/>
    <property type="evidence" value="ECO:0007669"/>
    <property type="project" value="InterPro"/>
</dbReference>
<dbReference type="AlphaFoldDB" id="A0AAE1FWC5"/>
<dbReference type="InterPro" id="IPR036397">
    <property type="entry name" value="RNaseH_sf"/>
</dbReference>
<feature type="region of interest" description="Disordered" evidence="1">
    <location>
        <begin position="1"/>
        <end position="23"/>
    </location>
</feature>
<keyword evidence="4" id="KW-1185">Reference proteome</keyword>
<organism evidence="3 4">
    <name type="scientific">Petrolisthes cinctipes</name>
    <name type="common">Flat porcelain crab</name>
    <dbReference type="NCBI Taxonomy" id="88211"/>
    <lineage>
        <taxon>Eukaryota</taxon>
        <taxon>Metazoa</taxon>
        <taxon>Ecdysozoa</taxon>
        <taxon>Arthropoda</taxon>
        <taxon>Crustacea</taxon>
        <taxon>Multicrustacea</taxon>
        <taxon>Malacostraca</taxon>
        <taxon>Eumalacostraca</taxon>
        <taxon>Eucarida</taxon>
        <taxon>Decapoda</taxon>
        <taxon>Pleocyemata</taxon>
        <taxon>Anomura</taxon>
        <taxon>Galatheoidea</taxon>
        <taxon>Porcellanidae</taxon>
        <taxon>Petrolisthes</taxon>
    </lineage>
</organism>
<reference evidence="3" key="1">
    <citation type="submission" date="2023-10" db="EMBL/GenBank/DDBJ databases">
        <title>Genome assemblies of two species of porcelain crab, Petrolisthes cinctipes and Petrolisthes manimaculis (Anomura: Porcellanidae).</title>
        <authorList>
            <person name="Angst P."/>
        </authorList>
    </citation>
    <scope>NUCLEOTIDE SEQUENCE</scope>
    <source>
        <strain evidence="3">PB745_01</strain>
        <tissue evidence="3">Gill</tissue>
    </source>
</reference>
<proteinExistence type="predicted"/>
<evidence type="ECO:0000313" key="3">
    <source>
        <dbReference type="EMBL" id="KAK3880771.1"/>
    </source>
</evidence>
<dbReference type="GO" id="GO:0003677">
    <property type="term" value="F:DNA binding"/>
    <property type="evidence" value="ECO:0007669"/>
    <property type="project" value="InterPro"/>
</dbReference>
<evidence type="ECO:0000256" key="1">
    <source>
        <dbReference type="SAM" id="MobiDB-lite"/>
    </source>
</evidence>
<name>A0AAE1FWC5_PETCI</name>
<dbReference type="Pfam" id="PF01498">
    <property type="entry name" value="HTH_Tnp_Tc3_2"/>
    <property type="match status" value="1"/>
</dbReference>
<feature type="domain" description="Transposase Tc1-like" evidence="2">
    <location>
        <begin position="26"/>
        <end position="93"/>
    </location>
</feature>
<comment type="caution">
    <text evidence="3">The sequence shown here is derived from an EMBL/GenBank/DDBJ whole genome shotgun (WGS) entry which is preliminary data.</text>
</comment>
<feature type="compositionally biased region" description="Polar residues" evidence="1">
    <location>
        <begin position="1"/>
        <end position="15"/>
    </location>
</feature>
<evidence type="ECO:0000259" key="2">
    <source>
        <dbReference type="Pfam" id="PF01498"/>
    </source>
</evidence>
<dbReference type="Proteomes" id="UP001286313">
    <property type="component" value="Unassembled WGS sequence"/>
</dbReference>
<dbReference type="EMBL" id="JAWQEG010001291">
    <property type="protein sequence ID" value="KAK3880771.1"/>
    <property type="molecule type" value="Genomic_DNA"/>
</dbReference>
<sequence length="207" mass="23451">MRQTDNGTTTNNPQSGRPRCTTADQDRAITSAISANPSSTTTTIRAQQNLSCSAQTIRNRFYQSGRHGRRPAYKPELTECNMEHRMEYALLYADKPPSFWNTVIFCDEKTFSTDDDWMSWHPDIKVLPHHPKSLNQNPIEHIWAAMTRRCAQNNDNQRSRSALIRNALTAWEELSKPEGQALTQSVVASMPSRLNSVLDEGGGHTKY</sequence>
<evidence type="ECO:0000313" key="4">
    <source>
        <dbReference type="Proteomes" id="UP001286313"/>
    </source>
</evidence>
<dbReference type="InterPro" id="IPR002492">
    <property type="entry name" value="Transposase_Tc1-like"/>
</dbReference>
<gene>
    <name evidence="3" type="ORF">Pcinc_014752</name>
</gene>
<dbReference type="Gene3D" id="3.30.420.10">
    <property type="entry name" value="Ribonuclease H-like superfamily/Ribonuclease H"/>
    <property type="match status" value="2"/>
</dbReference>
<protein>
    <recommendedName>
        <fullName evidence="2">Transposase Tc1-like domain-containing protein</fullName>
    </recommendedName>
</protein>
<dbReference type="GO" id="GO:0006313">
    <property type="term" value="P:DNA transposition"/>
    <property type="evidence" value="ECO:0007669"/>
    <property type="project" value="InterPro"/>
</dbReference>
<accession>A0AAE1FWC5</accession>